<organism evidence="8 9">
    <name type="scientific">Microseira wollei NIES-4236</name>
    <dbReference type="NCBI Taxonomy" id="2530354"/>
    <lineage>
        <taxon>Bacteria</taxon>
        <taxon>Bacillati</taxon>
        <taxon>Cyanobacteriota</taxon>
        <taxon>Cyanophyceae</taxon>
        <taxon>Oscillatoriophycideae</taxon>
        <taxon>Aerosakkonematales</taxon>
        <taxon>Aerosakkonemataceae</taxon>
        <taxon>Microseira</taxon>
    </lineage>
</organism>
<evidence type="ECO:0000313" key="9">
    <source>
        <dbReference type="Proteomes" id="UP001050975"/>
    </source>
</evidence>
<keyword evidence="5 6" id="KW-0472">Membrane</keyword>
<dbReference type="RefSeq" id="WP_226589363.1">
    <property type="nucleotide sequence ID" value="NZ_BLAY01000153.1"/>
</dbReference>
<dbReference type="PANTHER" id="PTHR12677">
    <property type="entry name" value="GOLGI APPARATUS MEMBRANE PROTEIN TVP38-RELATED"/>
    <property type="match status" value="1"/>
</dbReference>
<keyword evidence="3 6" id="KW-0812">Transmembrane</keyword>
<gene>
    <name evidence="8" type="ORF">MiSe_70060</name>
</gene>
<dbReference type="EMBL" id="BLAY01000153">
    <property type="protein sequence ID" value="GET42192.1"/>
    <property type="molecule type" value="Genomic_DNA"/>
</dbReference>
<dbReference type="AlphaFoldDB" id="A0AAV3XR70"/>
<evidence type="ECO:0000313" key="8">
    <source>
        <dbReference type="EMBL" id="GET42192.1"/>
    </source>
</evidence>
<dbReference type="Proteomes" id="UP001050975">
    <property type="component" value="Unassembled WGS sequence"/>
</dbReference>
<dbReference type="PANTHER" id="PTHR12677:SF59">
    <property type="entry name" value="GOLGI APPARATUS MEMBRANE PROTEIN TVP38-RELATED"/>
    <property type="match status" value="1"/>
</dbReference>
<proteinExistence type="inferred from homology"/>
<dbReference type="InterPro" id="IPR032816">
    <property type="entry name" value="VTT_dom"/>
</dbReference>
<keyword evidence="2 6" id="KW-1003">Cell membrane</keyword>
<reference evidence="8" key="1">
    <citation type="submission" date="2019-10" db="EMBL/GenBank/DDBJ databases">
        <title>Draft genome sequece of Microseira wollei NIES-4236.</title>
        <authorList>
            <person name="Yamaguchi H."/>
            <person name="Suzuki S."/>
            <person name="Kawachi M."/>
        </authorList>
    </citation>
    <scope>NUCLEOTIDE SEQUENCE</scope>
    <source>
        <strain evidence="8">NIES-4236</strain>
    </source>
</reference>
<evidence type="ECO:0000256" key="5">
    <source>
        <dbReference type="ARBA" id="ARBA00023136"/>
    </source>
</evidence>
<evidence type="ECO:0000259" key="7">
    <source>
        <dbReference type="Pfam" id="PF09335"/>
    </source>
</evidence>
<protein>
    <recommendedName>
        <fullName evidence="6">TVP38/TMEM64 family membrane protein</fullName>
    </recommendedName>
</protein>
<feature type="transmembrane region" description="Helical" evidence="6">
    <location>
        <begin position="98"/>
        <end position="119"/>
    </location>
</feature>
<keyword evidence="9" id="KW-1185">Reference proteome</keyword>
<feature type="transmembrane region" description="Helical" evidence="6">
    <location>
        <begin position="20"/>
        <end position="37"/>
    </location>
</feature>
<accession>A0AAV3XR70</accession>
<comment type="similarity">
    <text evidence="6">Belongs to the TVP38/TMEM64 family.</text>
</comment>
<evidence type="ECO:0000256" key="3">
    <source>
        <dbReference type="ARBA" id="ARBA00022692"/>
    </source>
</evidence>
<feature type="transmembrane region" description="Helical" evidence="6">
    <location>
        <begin position="206"/>
        <end position="227"/>
    </location>
</feature>
<evidence type="ECO:0000256" key="4">
    <source>
        <dbReference type="ARBA" id="ARBA00022989"/>
    </source>
</evidence>
<evidence type="ECO:0000256" key="6">
    <source>
        <dbReference type="RuleBase" id="RU366058"/>
    </source>
</evidence>
<name>A0AAV3XR70_9CYAN</name>
<sequence length="240" mass="26091">MNNPNLPTENQPKPKNKYSWVRLALGLFILVDAIILFKVTPAGSWIRPENLQLLKTQLGIFAPLGYIGIYFIATVFGIPGTILTLSSGALFGPFLGTLWTVIGATLGATGAFLVARFVAFDWARRQFEKGDRLRQLSQGIEQEGFWFALSIRLAPVFPFNAVNYLLGLTPIKLPTYILATAIGIIPGSFAYNWLGQGGIQALNGGPPWQLVGALAALAILSAMPILLKRFKRNNGNNASC</sequence>
<comment type="subcellular location">
    <subcellularLocation>
        <location evidence="1 6">Cell membrane</location>
        <topology evidence="1 6">Multi-pass membrane protein</topology>
    </subcellularLocation>
</comment>
<dbReference type="InterPro" id="IPR015414">
    <property type="entry name" value="TMEM64"/>
</dbReference>
<feature type="transmembrane region" description="Helical" evidence="6">
    <location>
        <begin position="58"/>
        <end position="78"/>
    </location>
</feature>
<keyword evidence="4 6" id="KW-1133">Transmembrane helix</keyword>
<comment type="caution">
    <text evidence="8">The sequence shown here is derived from an EMBL/GenBank/DDBJ whole genome shotgun (WGS) entry which is preliminary data.</text>
</comment>
<evidence type="ECO:0000256" key="1">
    <source>
        <dbReference type="ARBA" id="ARBA00004651"/>
    </source>
</evidence>
<evidence type="ECO:0000256" key="2">
    <source>
        <dbReference type="ARBA" id="ARBA00022475"/>
    </source>
</evidence>
<dbReference type="GO" id="GO:0005886">
    <property type="term" value="C:plasma membrane"/>
    <property type="evidence" value="ECO:0007669"/>
    <property type="project" value="UniProtKB-SubCell"/>
</dbReference>
<dbReference type="Pfam" id="PF09335">
    <property type="entry name" value="VTT_dom"/>
    <property type="match status" value="1"/>
</dbReference>
<feature type="domain" description="VTT" evidence="7">
    <location>
        <begin position="78"/>
        <end position="195"/>
    </location>
</feature>
<feature type="transmembrane region" description="Helical" evidence="6">
    <location>
        <begin position="173"/>
        <end position="194"/>
    </location>
</feature>